<organism evidence="2 3">
    <name type="scientific">Clonostachys chloroleuca</name>
    <dbReference type="NCBI Taxonomy" id="1926264"/>
    <lineage>
        <taxon>Eukaryota</taxon>
        <taxon>Fungi</taxon>
        <taxon>Dikarya</taxon>
        <taxon>Ascomycota</taxon>
        <taxon>Pezizomycotina</taxon>
        <taxon>Sordariomycetes</taxon>
        <taxon>Hypocreomycetidae</taxon>
        <taxon>Hypocreales</taxon>
        <taxon>Bionectriaceae</taxon>
        <taxon>Clonostachys</taxon>
    </lineage>
</organism>
<name>A0AA35Q5G1_9HYPO</name>
<evidence type="ECO:0000256" key="1">
    <source>
        <dbReference type="SAM" id="MobiDB-lite"/>
    </source>
</evidence>
<feature type="non-terminal residue" evidence="2">
    <location>
        <position position="102"/>
    </location>
</feature>
<feature type="region of interest" description="Disordered" evidence="1">
    <location>
        <begin position="30"/>
        <end position="102"/>
    </location>
</feature>
<feature type="compositionally biased region" description="Polar residues" evidence="1">
    <location>
        <begin position="35"/>
        <end position="46"/>
    </location>
</feature>
<dbReference type="Proteomes" id="UP001160390">
    <property type="component" value="Unassembled WGS sequence"/>
</dbReference>
<dbReference type="AlphaFoldDB" id="A0AA35Q5G1"/>
<sequence length="102" mass="10812">MVVAVGVRRKEVCYSVIAVVAGGPGPVKGALARHNSGQTGAQQQGGRPTPESGWVGGRINNTDPEVTSQNINVTNDDSLDDEHCQRQPLALRPRNHGTTTTR</sequence>
<keyword evidence="3" id="KW-1185">Reference proteome</keyword>
<comment type="caution">
    <text evidence="2">The sequence shown here is derived from an EMBL/GenBank/DDBJ whole genome shotgun (WGS) entry which is preliminary data.</text>
</comment>
<reference evidence="2" key="1">
    <citation type="submission" date="2023-01" db="EMBL/GenBank/DDBJ databases">
        <authorList>
            <person name="Piombo E."/>
        </authorList>
    </citation>
    <scope>NUCLEOTIDE SEQUENCE</scope>
</reference>
<evidence type="ECO:0000313" key="3">
    <source>
        <dbReference type="Proteomes" id="UP001160390"/>
    </source>
</evidence>
<evidence type="ECO:0000313" key="2">
    <source>
        <dbReference type="EMBL" id="CAI6094606.1"/>
    </source>
</evidence>
<accession>A0AA35Q5G1</accession>
<proteinExistence type="predicted"/>
<protein>
    <submittedName>
        <fullName evidence="2">Uncharacterized protein</fullName>
    </submittedName>
</protein>
<feature type="compositionally biased region" description="Polar residues" evidence="1">
    <location>
        <begin position="59"/>
        <end position="76"/>
    </location>
</feature>
<dbReference type="EMBL" id="CABFNP030001256">
    <property type="protein sequence ID" value="CAI6094606.1"/>
    <property type="molecule type" value="Genomic_DNA"/>
</dbReference>
<gene>
    <name evidence="2" type="ORF">CCHLO57077_00009217</name>
</gene>